<dbReference type="Proteomes" id="UP000319663">
    <property type="component" value="Unassembled WGS sequence"/>
</dbReference>
<feature type="domain" description="WDR36/Utp21 N-terminal" evidence="6">
    <location>
        <begin position="64"/>
        <end position="369"/>
    </location>
</feature>
<dbReference type="PROSITE" id="PS50082">
    <property type="entry name" value="WD_REPEATS_2"/>
    <property type="match status" value="2"/>
</dbReference>
<accession>A0A507QM42</accession>
<evidence type="ECO:0000256" key="2">
    <source>
        <dbReference type="ARBA" id="ARBA00022737"/>
    </source>
</evidence>
<dbReference type="Gene3D" id="2.130.10.10">
    <property type="entry name" value="YVTN repeat-like/Quinoprotein amine dehydrogenase"/>
    <property type="match status" value="2"/>
</dbReference>
<evidence type="ECO:0000256" key="3">
    <source>
        <dbReference type="PROSITE-ProRule" id="PRU00221"/>
    </source>
</evidence>
<sequence length="1045" mass="113303">MPSLGDDVFDYPHAKRQKRASGQDISSKRPPTSRIFSPFRTLGLVSPTTVPFTSVRLGKSTFQITTSVGHVLQTYDLRRGLNLVFLTQPQTPEIITATFAWQDKVFVAWGNLRPTSPGGVWVYKRGKKIAALETPPGFGERVEQLLVFGSWIVGSCSRSIKIWKSGSYEHYTTLSPTPVQAAPMDPVYTGKMCSMPTYMNKIFVGRHDGAIDIWNLRTGRLLYSILPSSSNAGPVTALQPTPALSLIAVAHRNGALSIHDVDADRLVLSLKQASPRASPITSISFRSDGLGAGESGNKPGVMATACLDSGDITLWDLNNGGRVAGVLRGAHSISCNKKGSGINGIAFLDGQPLLVSSANDNSLKTWIFDETPFSPLPRPLHSRKGQPADVTALEFLPAASDGSEYSGKWLLSASRDCSLWGFSLRKDSQNTELSQGGAGRRAKKTGASGNGAAQNSLGLEGSRAPEITCIACSLNRDGGMGVTTSGPVWANTSAANTDASNATGWESLVTGHRGDKYARTWFWGKKRAGRWTFETGDGTEVKSVAMSQCGTFALVGSAGGSIDLFNMQSGSHRQRFPSRSLKLLNKRSNFKSGNAVASLEGGGKHTKAVSGLMIDSLNQTVISCGLDGRVKFWDFVSGLLIDELNWHPMSAITGLRYNSTSGLVALSCDDLSIRILDIETRKVVREFWGCVGQINDLAFSNDGRWIIAASMDSAIRVWDLPTGHLIDIFRAPGTCTALAMSPTGEFLATAHADAVGINLWSNRSLFAPVSAKHIDEASITDICSPIVSSESISGPIDAAFSETYQDEKEEGPVLSTGQLSKEMVTLSVVPKSRWQTLLYLDIIKDRNKPKDPPKQPEKAPFFLPSLLHKQSPEGIESNGRFEDAHMKSTIESTSAEISRISKTQNMKRIDAASSRFSVLLRSGYQSADFAPFVEYLKSLPPAKADLEIRSLDPRVRDGHSELSYFVAALTGCLRAKRDFELVNAWMAVFLRVHGDIVRKCSEQDVGEARALRDALDAWDYEQQLEGERLANLVGYCRGVVAFLRS</sequence>
<evidence type="ECO:0000313" key="8">
    <source>
        <dbReference type="Proteomes" id="UP000319663"/>
    </source>
</evidence>
<feature type="region of interest" description="Disordered" evidence="4">
    <location>
        <begin position="1"/>
        <end position="33"/>
    </location>
</feature>
<dbReference type="InterPro" id="IPR011047">
    <property type="entry name" value="Quinoprotein_ADH-like_sf"/>
</dbReference>
<dbReference type="Pfam" id="PF25171">
    <property type="entry name" value="Beta-prop_WDR36-Utp21_1st"/>
    <property type="match status" value="1"/>
</dbReference>
<name>A0A507QM42_MONPU</name>
<gene>
    <name evidence="7" type="ORF">MPDQ_003789</name>
</gene>
<keyword evidence="1 3" id="KW-0853">WD repeat</keyword>
<dbReference type="InterPro" id="IPR059157">
    <property type="entry name" value="WDR36-Utp21_N"/>
</dbReference>
<dbReference type="SMART" id="SM00320">
    <property type="entry name" value="WD40"/>
    <property type="match status" value="10"/>
</dbReference>
<evidence type="ECO:0000259" key="5">
    <source>
        <dbReference type="Pfam" id="PF04192"/>
    </source>
</evidence>
<dbReference type="GO" id="GO:0032040">
    <property type="term" value="C:small-subunit processome"/>
    <property type="evidence" value="ECO:0007669"/>
    <property type="project" value="InterPro"/>
</dbReference>
<dbReference type="PROSITE" id="PS50294">
    <property type="entry name" value="WD_REPEATS_REGION"/>
    <property type="match status" value="1"/>
</dbReference>
<protein>
    <recommendedName>
        <fullName evidence="9">Small-subunit processome Utp21 domain-containing protein</fullName>
    </recommendedName>
</protein>
<feature type="region of interest" description="Disordered" evidence="4">
    <location>
        <begin position="430"/>
        <end position="458"/>
    </location>
</feature>
<dbReference type="InterPro" id="IPR001680">
    <property type="entry name" value="WD40_rpt"/>
</dbReference>
<keyword evidence="8" id="KW-1185">Reference proteome</keyword>
<dbReference type="InterPro" id="IPR019775">
    <property type="entry name" value="WD40_repeat_CS"/>
</dbReference>
<reference evidence="7 8" key="1">
    <citation type="submission" date="2019-06" db="EMBL/GenBank/DDBJ databases">
        <title>Wine fermentation using esterase from Monascus purpureus.</title>
        <authorList>
            <person name="Geng C."/>
            <person name="Zhang Y."/>
        </authorList>
    </citation>
    <scope>NUCLEOTIDE SEQUENCE [LARGE SCALE GENOMIC DNA]</scope>
    <source>
        <strain evidence="7">HQ1</strain>
    </source>
</reference>
<evidence type="ECO:0008006" key="9">
    <source>
        <dbReference type="Google" id="ProtNLM"/>
    </source>
</evidence>
<keyword evidence="2" id="KW-0677">Repeat</keyword>
<dbReference type="GO" id="GO:0006364">
    <property type="term" value="P:rRNA processing"/>
    <property type="evidence" value="ECO:0007669"/>
    <property type="project" value="InterPro"/>
</dbReference>
<dbReference type="GO" id="GO:0034388">
    <property type="term" value="C:Pwp2p-containing subcomplex of 90S preribosome"/>
    <property type="evidence" value="ECO:0007669"/>
    <property type="project" value="TreeGrafter"/>
</dbReference>
<dbReference type="PANTHER" id="PTHR22840:SF12">
    <property type="entry name" value="WD REPEAT-CONTAINING PROTEIN 36"/>
    <property type="match status" value="1"/>
</dbReference>
<comment type="caution">
    <text evidence="7">The sequence shown here is derived from an EMBL/GenBank/DDBJ whole genome shotgun (WGS) entry which is preliminary data.</text>
</comment>
<evidence type="ECO:0000256" key="4">
    <source>
        <dbReference type="SAM" id="MobiDB-lite"/>
    </source>
</evidence>
<dbReference type="InterPro" id="IPR015943">
    <property type="entry name" value="WD40/YVTN_repeat-like_dom_sf"/>
</dbReference>
<dbReference type="InterPro" id="IPR007319">
    <property type="entry name" value="WDR36/Utp21_C"/>
</dbReference>
<evidence type="ECO:0000259" key="6">
    <source>
        <dbReference type="Pfam" id="PF25171"/>
    </source>
</evidence>
<evidence type="ECO:0000256" key="1">
    <source>
        <dbReference type="ARBA" id="ARBA00022574"/>
    </source>
</evidence>
<dbReference type="STRING" id="5098.A0A507QM42"/>
<dbReference type="EMBL" id="VIFY01000239">
    <property type="protein sequence ID" value="TQB68212.1"/>
    <property type="molecule type" value="Genomic_DNA"/>
</dbReference>
<feature type="non-terminal residue" evidence="7">
    <location>
        <position position="1045"/>
    </location>
</feature>
<proteinExistence type="predicted"/>
<dbReference type="PROSITE" id="PS00678">
    <property type="entry name" value="WD_REPEATS_1"/>
    <property type="match status" value="1"/>
</dbReference>
<evidence type="ECO:0000313" key="7">
    <source>
        <dbReference type="EMBL" id="TQB68212.1"/>
    </source>
</evidence>
<feature type="repeat" description="WD" evidence="3">
    <location>
        <begin position="687"/>
        <end position="728"/>
    </location>
</feature>
<dbReference type="PANTHER" id="PTHR22840">
    <property type="entry name" value="WD REPEAT-CONTAINING PROTEIN 36"/>
    <property type="match status" value="1"/>
</dbReference>
<dbReference type="Pfam" id="PF25168">
    <property type="entry name" value="Beta-prop_WDR36-Utp21_2nd"/>
    <property type="match status" value="1"/>
</dbReference>
<feature type="domain" description="WDR36/Utp21 C-terminal" evidence="5">
    <location>
        <begin position="818"/>
        <end position="1044"/>
    </location>
</feature>
<feature type="repeat" description="WD" evidence="3">
    <location>
        <begin position="602"/>
        <end position="643"/>
    </location>
</feature>
<organism evidence="7 8">
    <name type="scientific">Monascus purpureus</name>
    <name type="common">Red mold</name>
    <name type="synonym">Monascus anka</name>
    <dbReference type="NCBI Taxonomy" id="5098"/>
    <lineage>
        <taxon>Eukaryota</taxon>
        <taxon>Fungi</taxon>
        <taxon>Dikarya</taxon>
        <taxon>Ascomycota</taxon>
        <taxon>Pezizomycotina</taxon>
        <taxon>Eurotiomycetes</taxon>
        <taxon>Eurotiomycetidae</taxon>
        <taxon>Eurotiales</taxon>
        <taxon>Aspergillaceae</taxon>
        <taxon>Monascus</taxon>
    </lineage>
</organism>
<dbReference type="SUPFAM" id="SSF50998">
    <property type="entry name" value="Quinoprotein alcohol dehydrogenase-like"/>
    <property type="match status" value="1"/>
</dbReference>
<dbReference type="Pfam" id="PF04192">
    <property type="entry name" value="Utp21"/>
    <property type="match status" value="1"/>
</dbReference>
<dbReference type="AlphaFoldDB" id="A0A507QM42"/>